<gene>
    <name evidence="1" type="ORF">HPB47_014531</name>
</gene>
<dbReference type="EMBL" id="JABSTQ010002898">
    <property type="protein sequence ID" value="KAG0443784.1"/>
    <property type="molecule type" value="Genomic_DNA"/>
</dbReference>
<keyword evidence="2" id="KW-1185">Reference proteome</keyword>
<protein>
    <submittedName>
        <fullName evidence="1">Uncharacterized protein</fullName>
    </submittedName>
</protein>
<evidence type="ECO:0000313" key="1">
    <source>
        <dbReference type="EMBL" id="KAG0443784.1"/>
    </source>
</evidence>
<comment type="caution">
    <text evidence="1">The sequence shown here is derived from an EMBL/GenBank/DDBJ whole genome shotgun (WGS) entry which is preliminary data.</text>
</comment>
<proteinExistence type="predicted"/>
<name>A0AC60QVU7_IXOPE</name>
<reference evidence="1 2" key="1">
    <citation type="journal article" date="2020" name="Cell">
        <title>Large-Scale Comparative Analyses of Tick Genomes Elucidate Their Genetic Diversity and Vector Capacities.</title>
        <authorList>
            <consortium name="Tick Genome and Microbiome Consortium (TIGMIC)"/>
            <person name="Jia N."/>
            <person name="Wang J."/>
            <person name="Shi W."/>
            <person name="Du L."/>
            <person name="Sun Y."/>
            <person name="Zhan W."/>
            <person name="Jiang J.F."/>
            <person name="Wang Q."/>
            <person name="Zhang B."/>
            <person name="Ji P."/>
            <person name="Bell-Sakyi L."/>
            <person name="Cui X.M."/>
            <person name="Yuan T.T."/>
            <person name="Jiang B.G."/>
            <person name="Yang W.F."/>
            <person name="Lam T.T."/>
            <person name="Chang Q.C."/>
            <person name="Ding S.J."/>
            <person name="Wang X.J."/>
            <person name="Zhu J.G."/>
            <person name="Ruan X.D."/>
            <person name="Zhao L."/>
            <person name="Wei J.T."/>
            <person name="Ye R.Z."/>
            <person name="Que T.C."/>
            <person name="Du C.H."/>
            <person name="Zhou Y.H."/>
            <person name="Cheng J.X."/>
            <person name="Dai P.F."/>
            <person name="Guo W.B."/>
            <person name="Han X.H."/>
            <person name="Huang E.J."/>
            <person name="Li L.F."/>
            <person name="Wei W."/>
            <person name="Gao Y.C."/>
            <person name="Liu J.Z."/>
            <person name="Shao H.Z."/>
            <person name="Wang X."/>
            <person name="Wang C.C."/>
            <person name="Yang T.C."/>
            <person name="Huo Q.B."/>
            <person name="Li W."/>
            <person name="Chen H.Y."/>
            <person name="Chen S.E."/>
            <person name="Zhou L.G."/>
            <person name="Ni X.B."/>
            <person name="Tian J.H."/>
            <person name="Sheng Y."/>
            <person name="Liu T."/>
            <person name="Pan Y.S."/>
            <person name="Xia L.Y."/>
            <person name="Li J."/>
            <person name="Zhao F."/>
            <person name="Cao W.C."/>
        </authorList>
    </citation>
    <scope>NUCLEOTIDE SEQUENCE [LARGE SCALE GENOMIC DNA]</scope>
    <source>
        <strain evidence="1">Iper-2018</strain>
    </source>
</reference>
<sequence>MNLDVVVTARETSGEVQVEETEIVEEFSWHRTNRLVLLHDAVLMFSRQLSRTALVAVVLPAYRLFHFVTEILKGQPIQGSEETLDAIVWACVNLHNYLRVCDESEQGERRYCPIGYADREEASGAITNVRQNYLVPEEALSSLPAFEPAGGLLAQQKRAAVQEQVAVLEEAAEVEQAAAVERDLHSWYQRRLVPAVKGVAADGLVPAAGAPRMLLTEPGHPALCPMESTGPGQFR</sequence>
<organism evidence="1 2">
    <name type="scientific">Ixodes persulcatus</name>
    <name type="common">Taiga tick</name>
    <dbReference type="NCBI Taxonomy" id="34615"/>
    <lineage>
        <taxon>Eukaryota</taxon>
        <taxon>Metazoa</taxon>
        <taxon>Ecdysozoa</taxon>
        <taxon>Arthropoda</taxon>
        <taxon>Chelicerata</taxon>
        <taxon>Arachnida</taxon>
        <taxon>Acari</taxon>
        <taxon>Parasitiformes</taxon>
        <taxon>Ixodida</taxon>
        <taxon>Ixodoidea</taxon>
        <taxon>Ixodidae</taxon>
        <taxon>Ixodinae</taxon>
        <taxon>Ixodes</taxon>
    </lineage>
</organism>
<evidence type="ECO:0000313" key="2">
    <source>
        <dbReference type="Proteomes" id="UP000805193"/>
    </source>
</evidence>
<accession>A0AC60QVU7</accession>
<dbReference type="Proteomes" id="UP000805193">
    <property type="component" value="Unassembled WGS sequence"/>
</dbReference>